<proteinExistence type="predicted"/>
<feature type="domain" description="NB-ARC" evidence="2">
    <location>
        <begin position="19"/>
        <end position="103"/>
    </location>
</feature>
<evidence type="ECO:0000259" key="2">
    <source>
        <dbReference type="Pfam" id="PF00931"/>
    </source>
</evidence>
<dbReference type="InterPro" id="IPR002182">
    <property type="entry name" value="NB-ARC"/>
</dbReference>
<comment type="caution">
    <text evidence="3">The sequence shown here is derived from an EMBL/GenBank/DDBJ whole genome shotgun (WGS) entry which is preliminary data.</text>
</comment>
<protein>
    <submittedName>
        <fullName evidence="3">NB-ARC domains-containing protein</fullName>
    </submittedName>
</protein>
<evidence type="ECO:0000313" key="3">
    <source>
        <dbReference type="EMBL" id="GEY30474.1"/>
    </source>
</evidence>
<dbReference type="EMBL" id="BKCJ010167589">
    <property type="protein sequence ID" value="GEY30474.1"/>
    <property type="molecule type" value="Genomic_DNA"/>
</dbReference>
<dbReference type="GO" id="GO:0043531">
    <property type="term" value="F:ADP binding"/>
    <property type="evidence" value="ECO:0007669"/>
    <property type="project" value="InterPro"/>
</dbReference>
<evidence type="ECO:0000256" key="1">
    <source>
        <dbReference type="ARBA" id="ARBA00022614"/>
    </source>
</evidence>
<dbReference type="InterPro" id="IPR042197">
    <property type="entry name" value="Apaf_helical"/>
</dbReference>
<organism evidence="3">
    <name type="scientific">Tanacetum cinerariifolium</name>
    <name type="common">Dalmatian daisy</name>
    <name type="synonym">Chrysanthemum cinerariifolium</name>
    <dbReference type="NCBI Taxonomy" id="118510"/>
    <lineage>
        <taxon>Eukaryota</taxon>
        <taxon>Viridiplantae</taxon>
        <taxon>Streptophyta</taxon>
        <taxon>Embryophyta</taxon>
        <taxon>Tracheophyta</taxon>
        <taxon>Spermatophyta</taxon>
        <taxon>Magnoliopsida</taxon>
        <taxon>eudicotyledons</taxon>
        <taxon>Gunneridae</taxon>
        <taxon>Pentapetalae</taxon>
        <taxon>asterids</taxon>
        <taxon>campanulids</taxon>
        <taxon>Asterales</taxon>
        <taxon>Asteraceae</taxon>
        <taxon>Asteroideae</taxon>
        <taxon>Anthemideae</taxon>
        <taxon>Anthemidinae</taxon>
        <taxon>Tanacetum</taxon>
    </lineage>
</organism>
<dbReference type="Gene3D" id="1.10.8.430">
    <property type="entry name" value="Helical domain of apoptotic protease-activating factors"/>
    <property type="match status" value="1"/>
</dbReference>
<dbReference type="GO" id="GO:0006952">
    <property type="term" value="P:defense response"/>
    <property type="evidence" value="ECO:0007669"/>
    <property type="project" value="InterPro"/>
</dbReference>
<dbReference type="InterPro" id="IPR044974">
    <property type="entry name" value="Disease_R_plants"/>
</dbReference>
<reference evidence="3" key="1">
    <citation type="journal article" date="2019" name="Sci. Rep.">
        <title>Draft genome of Tanacetum cinerariifolium, the natural source of mosquito coil.</title>
        <authorList>
            <person name="Yamashiro T."/>
            <person name="Shiraishi A."/>
            <person name="Satake H."/>
            <person name="Nakayama K."/>
        </authorList>
    </citation>
    <scope>NUCLEOTIDE SEQUENCE</scope>
</reference>
<dbReference type="PRINTS" id="PR00364">
    <property type="entry name" value="DISEASERSIST"/>
</dbReference>
<dbReference type="PANTHER" id="PTHR11017">
    <property type="entry name" value="LEUCINE-RICH REPEAT-CONTAINING PROTEIN"/>
    <property type="match status" value="1"/>
</dbReference>
<gene>
    <name evidence="3" type="ORF">Tci_402448</name>
</gene>
<dbReference type="InterPro" id="IPR027417">
    <property type="entry name" value="P-loop_NTPase"/>
</dbReference>
<dbReference type="PANTHER" id="PTHR11017:SF573">
    <property type="entry name" value="ADP-RIBOSYL CYCLASE_CYCLIC ADP-RIBOSE HYDROLASE"/>
    <property type="match status" value="1"/>
</dbReference>
<accession>A0A699HJV5</accession>
<dbReference type="Pfam" id="PF00931">
    <property type="entry name" value="NB-ARC"/>
    <property type="match status" value="1"/>
</dbReference>
<name>A0A699HJV5_TANCI</name>
<keyword evidence="1" id="KW-0433">Leucine-rich repeat</keyword>
<dbReference type="Gene3D" id="3.40.50.300">
    <property type="entry name" value="P-loop containing nucleotide triphosphate hydrolases"/>
    <property type="match status" value="1"/>
</dbReference>
<sequence>MQMIGKIMKSKVLKISSVAEGAMVIKQRISCKSVLLVFDDVDDHEQLEALAGSPTWFCPGSLIIFTGKDKQVLRSHRVEIHDMKFLDEDKSLELFYSFAFEEKKPSKGFKEVSEEVVKYVQGHPLALKVLGHFLDGKTVRQWVSELDRLKLHPNEKIQSVLRLSYDGLNLQLLDNENPVVRATKSRKLRLETKK</sequence>
<dbReference type="AlphaFoldDB" id="A0A699HJV5"/>
<dbReference type="SUPFAM" id="SSF52540">
    <property type="entry name" value="P-loop containing nucleoside triphosphate hydrolases"/>
    <property type="match status" value="1"/>
</dbReference>
<dbReference type="FunFam" id="1.10.8.430:FF:000002">
    <property type="entry name" value="Disease resistance protein (TIR-NBS-LRR class)"/>
    <property type="match status" value="1"/>
</dbReference>